<name>A0ABM8GAR6_9MICO</name>
<feature type="transmembrane region" description="Helical" evidence="1">
    <location>
        <begin position="24"/>
        <end position="42"/>
    </location>
</feature>
<proteinExistence type="predicted"/>
<evidence type="ECO:0000256" key="1">
    <source>
        <dbReference type="SAM" id="Phobius"/>
    </source>
</evidence>
<evidence type="ECO:0000313" key="2">
    <source>
        <dbReference type="EMBL" id="BDZ45318.1"/>
    </source>
</evidence>
<reference evidence="3" key="1">
    <citation type="journal article" date="2019" name="Int. J. Syst. Evol. Microbiol.">
        <title>The Global Catalogue of Microorganisms (GCM) 10K type strain sequencing project: providing services to taxonomists for standard genome sequencing and annotation.</title>
        <authorList>
            <consortium name="The Broad Institute Genomics Platform"/>
            <consortium name="The Broad Institute Genome Sequencing Center for Infectious Disease"/>
            <person name="Wu L."/>
            <person name="Ma J."/>
        </authorList>
    </citation>
    <scope>NUCLEOTIDE SEQUENCE [LARGE SCALE GENOMIC DNA]</scope>
    <source>
        <strain evidence="3">NBRC 108725</strain>
    </source>
</reference>
<keyword evidence="1" id="KW-0812">Transmembrane</keyword>
<dbReference type="Proteomes" id="UP001321498">
    <property type="component" value="Chromosome"/>
</dbReference>
<dbReference type="EMBL" id="AP027731">
    <property type="protein sequence ID" value="BDZ45318.1"/>
    <property type="molecule type" value="Genomic_DNA"/>
</dbReference>
<feature type="transmembrane region" description="Helical" evidence="1">
    <location>
        <begin position="81"/>
        <end position="101"/>
    </location>
</feature>
<gene>
    <name evidence="2" type="ORF">GCM10025866_12270</name>
</gene>
<keyword evidence="1" id="KW-0472">Membrane</keyword>
<accession>A0ABM8GAR6</accession>
<keyword evidence="3" id="KW-1185">Reference proteome</keyword>
<feature type="transmembrane region" description="Helical" evidence="1">
    <location>
        <begin position="48"/>
        <end position="69"/>
    </location>
</feature>
<evidence type="ECO:0000313" key="3">
    <source>
        <dbReference type="Proteomes" id="UP001321498"/>
    </source>
</evidence>
<organism evidence="2 3">
    <name type="scientific">Naasia aerilata</name>
    <dbReference type="NCBI Taxonomy" id="1162966"/>
    <lineage>
        <taxon>Bacteria</taxon>
        <taxon>Bacillati</taxon>
        <taxon>Actinomycetota</taxon>
        <taxon>Actinomycetes</taxon>
        <taxon>Micrococcales</taxon>
        <taxon>Microbacteriaceae</taxon>
        <taxon>Naasia</taxon>
    </lineage>
</organism>
<keyword evidence="1" id="KW-1133">Transmembrane helix</keyword>
<sequence length="103" mass="11161">MQDVQADRAGGIASVATVIGARRTVVVALIAYLVGAVLLLATDWPGPLAAILVLPYAANVVPFLRITDADAERANAGWRRFLWLNYVVGFPVTLLLIWYAVLR</sequence>
<dbReference type="Gene3D" id="1.20.120.1780">
    <property type="entry name" value="UbiA prenyltransferase"/>
    <property type="match status" value="1"/>
</dbReference>
<protein>
    <submittedName>
        <fullName evidence="2">Uncharacterized protein</fullName>
    </submittedName>
</protein>